<dbReference type="SUPFAM" id="SSF53098">
    <property type="entry name" value="Ribonuclease H-like"/>
    <property type="match status" value="1"/>
</dbReference>
<dbReference type="AlphaFoldDB" id="A0ABD3EN64"/>
<accession>A0ABD3EN64</accession>
<organism evidence="2 3">
    <name type="scientific">Castilleja foliolosa</name>
    <dbReference type="NCBI Taxonomy" id="1961234"/>
    <lineage>
        <taxon>Eukaryota</taxon>
        <taxon>Viridiplantae</taxon>
        <taxon>Streptophyta</taxon>
        <taxon>Embryophyta</taxon>
        <taxon>Tracheophyta</taxon>
        <taxon>Spermatophyta</taxon>
        <taxon>Magnoliopsida</taxon>
        <taxon>eudicotyledons</taxon>
        <taxon>Gunneridae</taxon>
        <taxon>Pentapetalae</taxon>
        <taxon>asterids</taxon>
        <taxon>lamiids</taxon>
        <taxon>Lamiales</taxon>
        <taxon>Orobanchaceae</taxon>
        <taxon>Pedicularideae</taxon>
        <taxon>Castillejinae</taxon>
        <taxon>Castilleja</taxon>
    </lineage>
</organism>
<dbReference type="InterPro" id="IPR044730">
    <property type="entry name" value="RNase_H-like_dom_plant"/>
</dbReference>
<sequence length="168" mass="18359">MNQVSHGSSAHSIPYLTKLISRKSNAHWLSVNKSLQDRSIPNQLWNPPPDGWYEINIDSTFVDGKATAGIIIRNNNGSVILAAAHPHNCLDPTTAECLAIADACSYAIKFKLDSIIFESDCLTAISLINGGSNNIFWNADPVIHSIKKSWIFKFSPRSCNGAAHNLAK</sequence>
<dbReference type="EMBL" id="JAVIJP010000001">
    <property type="protein sequence ID" value="KAL3655860.1"/>
    <property type="molecule type" value="Genomic_DNA"/>
</dbReference>
<evidence type="ECO:0000259" key="1">
    <source>
        <dbReference type="Pfam" id="PF13456"/>
    </source>
</evidence>
<feature type="domain" description="RNase H type-1" evidence="1">
    <location>
        <begin position="57"/>
        <end position="168"/>
    </location>
</feature>
<gene>
    <name evidence="2" type="ORF">CASFOL_000256</name>
</gene>
<evidence type="ECO:0000313" key="3">
    <source>
        <dbReference type="Proteomes" id="UP001632038"/>
    </source>
</evidence>
<dbReference type="PANTHER" id="PTHR47723:SF24">
    <property type="entry name" value="RNASE H TYPE-1 DOMAIN-CONTAINING PROTEIN"/>
    <property type="match status" value="1"/>
</dbReference>
<keyword evidence="3" id="KW-1185">Reference proteome</keyword>
<reference evidence="3" key="1">
    <citation type="journal article" date="2024" name="IScience">
        <title>Strigolactones Initiate the Formation of Haustorium-like Structures in Castilleja.</title>
        <authorList>
            <person name="Buerger M."/>
            <person name="Peterson D."/>
            <person name="Chory J."/>
        </authorList>
    </citation>
    <scope>NUCLEOTIDE SEQUENCE [LARGE SCALE GENOMIC DNA]</scope>
</reference>
<dbReference type="InterPro" id="IPR012337">
    <property type="entry name" value="RNaseH-like_sf"/>
</dbReference>
<name>A0ABD3EN64_9LAMI</name>
<dbReference type="InterPro" id="IPR036397">
    <property type="entry name" value="RNaseH_sf"/>
</dbReference>
<dbReference type="Pfam" id="PF13456">
    <property type="entry name" value="RVT_3"/>
    <property type="match status" value="1"/>
</dbReference>
<dbReference type="InterPro" id="IPR053151">
    <property type="entry name" value="RNase_H-like"/>
</dbReference>
<dbReference type="InterPro" id="IPR002156">
    <property type="entry name" value="RNaseH_domain"/>
</dbReference>
<protein>
    <recommendedName>
        <fullName evidence="1">RNase H type-1 domain-containing protein</fullName>
    </recommendedName>
</protein>
<dbReference type="Gene3D" id="3.30.420.10">
    <property type="entry name" value="Ribonuclease H-like superfamily/Ribonuclease H"/>
    <property type="match status" value="1"/>
</dbReference>
<comment type="caution">
    <text evidence="2">The sequence shown here is derived from an EMBL/GenBank/DDBJ whole genome shotgun (WGS) entry which is preliminary data.</text>
</comment>
<dbReference type="PANTHER" id="PTHR47723">
    <property type="entry name" value="OS05G0353850 PROTEIN"/>
    <property type="match status" value="1"/>
</dbReference>
<dbReference type="CDD" id="cd06222">
    <property type="entry name" value="RNase_H_like"/>
    <property type="match status" value="1"/>
</dbReference>
<dbReference type="Proteomes" id="UP001632038">
    <property type="component" value="Unassembled WGS sequence"/>
</dbReference>
<proteinExistence type="predicted"/>
<evidence type="ECO:0000313" key="2">
    <source>
        <dbReference type="EMBL" id="KAL3655860.1"/>
    </source>
</evidence>